<dbReference type="EMBL" id="CP074132">
    <property type="protein sequence ID" value="QUX28110.1"/>
    <property type="molecule type" value="Genomic_DNA"/>
</dbReference>
<keyword evidence="2" id="KW-0812">Transmembrane</keyword>
<evidence type="ECO:0000256" key="1">
    <source>
        <dbReference type="SAM" id="MobiDB-lite"/>
    </source>
</evidence>
<evidence type="ECO:0000313" key="3">
    <source>
        <dbReference type="EMBL" id="QUX28110.1"/>
    </source>
</evidence>
<dbReference type="RefSeq" id="WP_212641138.1">
    <property type="nucleotide sequence ID" value="NZ_CP074132.1"/>
</dbReference>
<feature type="transmembrane region" description="Helical" evidence="2">
    <location>
        <begin position="6"/>
        <end position="28"/>
    </location>
</feature>
<keyword evidence="4" id="KW-1185">Reference proteome</keyword>
<accession>A0ABX8C135</accession>
<dbReference type="NCBIfam" id="TIGR04222">
    <property type="entry name" value="near_uncomplex"/>
    <property type="match status" value="1"/>
</dbReference>
<feature type="region of interest" description="Disordered" evidence="1">
    <location>
        <begin position="285"/>
        <end position="313"/>
    </location>
</feature>
<dbReference type="InterPro" id="IPR026467">
    <property type="entry name" value="Ser/Gly_Cys_C_dom"/>
</dbReference>
<organism evidence="3 4">
    <name type="scientific">Nocardiopsis akebiae</name>
    <dbReference type="NCBI Taxonomy" id="2831968"/>
    <lineage>
        <taxon>Bacteria</taxon>
        <taxon>Bacillati</taxon>
        <taxon>Actinomycetota</taxon>
        <taxon>Actinomycetes</taxon>
        <taxon>Streptosporangiales</taxon>
        <taxon>Nocardiopsidaceae</taxon>
        <taxon>Nocardiopsis</taxon>
    </lineage>
</organism>
<feature type="transmembrane region" description="Helical" evidence="2">
    <location>
        <begin position="173"/>
        <end position="191"/>
    </location>
</feature>
<keyword evidence="2" id="KW-0472">Membrane</keyword>
<dbReference type="Proteomes" id="UP000678016">
    <property type="component" value="Chromosome"/>
</dbReference>
<proteinExistence type="predicted"/>
<feature type="transmembrane region" description="Helical" evidence="2">
    <location>
        <begin position="197"/>
        <end position="218"/>
    </location>
</feature>
<feature type="compositionally biased region" description="Gly residues" evidence="1">
    <location>
        <begin position="343"/>
        <end position="393"/>
    </location>
</feature>
<evidence type="ECO:0000256" key="2">
    <source>
        <dbReference type="SAM" id="Phobius"/>
    </source>
</evidence>
<evidence type="ECO:0000313" key="4">
    <source>
        <dbReference type="Proteomes" id="UP000678016"/>
    </source>
</evidence>
<name>A0ABX8C135_9ACTN</name>
<gene>
    <name evidence="3" type="ORF">KGD83_23030</name>
</gene>
<keyword evidence="2" id="KW-1133">Transmembrane helix</keyword>
<feature type="region of interest" description="Disordered" evidence="1">
    <location>
        <begin position="333"/>
        <end position="393"/>
    </location>
</feature>
<protein>
    <submittedName>
        <fullName evidence="3">TIGR04222 domain-containing membrane protein</fullName>
    </submittedName>
</protein>
<reference evidence="4" key="1">
    <citation type="submission" date="2021-05" db="EMBL/GenBank/DDBJ databases">
        <title>Direct Submission.</title>
        <authorList>
            <person name="Li K."/>
            <person name="Gao J."/>
        </authorList>
    </citation>
    <scope>NUCLEOTIDE SEQUENCE [LARGE SCALE GENOMIC DNA]</scope>
    <source>
        <strain evidence="4">HDS12</strain>
    </source>
</reference>
<sequence>MDPNLTLPLAAALIVGLVIGGVPLSAVLRGGSALGSALRRPALTGQPPPDPDGLEPNELALLAGGPVRVGETAVMDAFLSGRIRQQPTGGLFTLVGPSRPYTHEKDGVRRELVKVFRKRVGVSALQLLRRVAAGRGVEKLRSGMAESGLIVDSPRLRRALWRRERAPRTIRRMRPVAILAAVAGAALLFLVEPGAVALGLLVAGLGALAVLVAAQVVLTATGGPTLSPNTPAGNAVLELARRRYGVPEAGFTGVDSTSVMTRDHAVRHTAVRGFRSLRAFESRQQVRRAGSDHESAQVQQDPVPVAAHTGGADSEPVTLESLCLFAELCQGPGGSDDRSVGTEGWGGDSGHYGDGGGWGGGDAGFGGGSSGGGWGGGDGGGGGGGDGGGGGGD</sequence>